<protein>
    <submittedName>
        <fullName evidence="1">Putative RNA-directed DNA polymerase from transposon BS</fullName>
    </submittedName>
</protein>
<name>A0A087TTX5_STEMI</name>
<keyword evidence="1" id="KW-0695">RNA-directed DNA polymerase</keyword>
<dbReference type="EMBL" id="KK116719">
    <property type="protein sequence ID" value="KFM68564.1"/>
    <property type="molecule type" value="Genomic_DNA"/>
</dbReference>
<keyword evidence="1" id="KW-0808">Transferase</keyword>
<evidence type="ECO:0000313" key="1">
    <source>
        <dbReference type="EMBL" id="KFM68564.1"/>
    </source>
</evidence>
<organism evidence="1 2">
    <name type="scientific">Stegodyphus mimosarum</name>
    <name type="common">African social velvet spider</name>
    <dbReference type="NCBI Taxonomy" id="407821"/>
    <lineage>
        <taxon>Eukaryota</taxon>
        <taxon>Metazoa</taxon>
        <taxon>Ecdysozoa</taxon>
        <taxon>Arthropoda</taxon>
        <taxon>Chelicerata</taxon>
        <taxon>Arachnida</taxon>
        <taxon>Araneae</taxon>
        <taxon>Araneomorphae</taxon>
        <taxon>Entelegynae</taxon>
        <taxon>Eresoidea</taxon>
        <taxon>Eresidae</taxon>
        <taxon>Stegodyphus</taxon>
    </lineage>
</organism>
<accession>A0A087TTX5</accession>
<keyword evidence="1" id="KW-0548">Nucleotidyltransferase</keyword>
<dbReference type="Proteomes" id="UP000054359">
    <property type="component" value="Unassembled WGS sequence"/>
</dbReference>
<proteinExistence type="predicted"/>
<reference evidence="1 2" key="1">
    <citation type="submission" date="2013-11" db="EMBL/GenBank/DDBJ databases">
        <title>Genome sequencing of Stegodyphus mimosarum.</title>
        <authorList>
            <person name="Bechsgaard J."/>
        </authorList>
    </citation>
    <scope>NUCLEOTIDE SEQUENCE [LARGE SCALE GENOMIC DNA]</scope>
</reference>
<gene>
    <name evidence="1" type="ORF">X975_10322</name>
</gene>
<feature type="non-terminal residue" evidence="1">
    <location>
        <position position="145"/>
    </location>
</feature>
<sequence>MMKTYNQENWQNFISNISHTDHSVWKIAKAIKHNNNNIGPIKNNNEILTTPKDIANLFADNYQEQFSNNSYPCANDSNVSEHVKNFLQVNSNIKNHPTSPQELKIIIKDLNIRKSTGYDGISNAAVKNLPIKAIVLIVNIMNACL</sequence>
<dbReference type="OrthoDB" id="6511366at2759"/>
<dbReference type="AlphaFoldDB" id="A0A087TTX5"/>
<dbReference type="GO" id="GO:0003964">
    <property type="term" value="F:RNA-directed DNA polymerase activity"/>
    <property type="evidence" value="ECO:0007669"/>
    <property type="project" value="UniProtKB-KW"/>
</dbReference>
<evidence type="ECO:0000313" key="2">
    <source>
        <dbReference type="Proteomes" id="UP000054359"/>
    </source>
</evidence>
<keyword evidence="2" id="KW-1185">Reference proteome</keyword>